<name>A0A1I4QT90_ECTMO</name>
<organism evidence="2 3">
    <name type="scientific">Ectothiorhodospira mobilis</name>
    <dbReference type="NCBI Taxonomy" id="195064"/>
    <lineage>
        <taxon>Bacteria</taxon>
        <taxon>Pseudomonadati</taxon>
        <taxon>Pseudomonadota</taxon>
        <taxon>Gammaproteobacteria</taxon>
        <taxon>Chromatiales</taxon>
        <taxon>Ectothiorhodospiraceae</taxon>
        <taxon>Ectothiorhodospira</taxon>
    </lineage>
</organism>
<dbReference type="RefSeq" id="WP_143096359.1">
    <property type="nucleotide sequence ID" value="NZ_FOUO01000005.1"/>
</dbReference>
<keyword evidence="1" id="KW-1133">Transmembrane helix</keyword>
<evidence type="ECO:0000313" key="3">
    <source>
        <dbReference type="Proteomes" id="UP000199556"/>
    </source>
</evidence>
<dbReference type="STRING" id="195064.SAMN05421721_105135"/>
<feature type="transmembrane region" description="Helical" evidence="1">
    <location>
        <begin position="139"/>
        <end position="157"/>
    </location>
</feature>
<accession>A0A1I4QT90</accession>
<keyword evidence="3" id="KW-1185">Reference proteome</keyword>
<dbReference type="OrthoDB" id="269771at2"/>
<dbReference type="AlphaFoldDB" id="A0A1I4QT90"/>
<proteinExistence type="predicted"/>
<feature type="transmembrane region" description="Helical" evidence="1">
    <location>
        <begin position="109"/>
        <end position="127"/>
    </location>
</feature>
<gene>
    <name evidence="2" type="ORF">SAMN05421721_105135</name>
</gene>
<keyword evidence="1" id="KW-0472">Membrane</keyword>
<protein>
    <submittedName>
        <fullName evidence="2">Uncharacterized protein</fullName>
    </submittedName>
</protein>
<feature type="transmembrane region" description="Helical" evidence="1">
    <location>
        <begin position="64"/>
        <end position="81"/>
    </location>
</feature>
<sequence>MSNRLTWMAYGIVLVLLAVLFVATMPLTGDARELWLKEWGIVEMASALGYAASILLLIFRRHALILWPFTVMITFFMLREMDLDKQFTTMGIFKSRFYISPEAGLVEKLAGGAVLLGLVVTGVVILRRYTRPFLSGLRTGSAVAWGGLLAFAGLVAAKSMDGLPRKLDALGIDLSEQATLHAGAFEEVLELGVPVFIFLALMAYLRHRWA</sequence>
<reference evidence="2 3" key="1">
    <citation type="submission" date="2016-10" db="EMBL/GenBank/DDBJ databases">
        <authorList>
            <person name="de Groot N.N."/>
        </authorList>
    </citation>
    <scope>NUCLEOTIDE SEQUENCE [LARGE SCALE GENOMIC DNA]</scope>
    <source>
        <strain evidence="2 3">DSM 4180</strain>
    </source>
</reference>
<dbReference type="Proteomes" id="UP000199556">
    <property type="component" value="Unassembled WGS sequence"/>
</dbReference>
<feature type="transmembrane region" description="Helical" evidence="1">
    <location>
        <begin position="7"/>
        <end position="27"/>
    </location>
</feature>
<feature type="transmembrane region" description="Helical" evidence="1">
    <location>
        <begin position="188"/>
        <end position="205"/>
    </location>
</feature>
<evidence type="ECO:0000313" key="2">
    <source>
        <dbReference type="EMBL" id="SFM43249.1"/>
    </source>
</evidence>
<evidence type="ECO:0000256" key="1">
    <source>
        <dbReference type="SAM" id="Phobius"/>
    </source>
</evidence>
<dbReference type="EMBL" id="FOUO01000005">
    <property type="protein sequence ID" value="SFM43249.1"/>
    <property type="molecule type" value="Genomic_DNA"/>
</dbReference>
<feature type="transmembrane region" description="Helical" evidence="1">
    <location>
        <begin position="39"/>
        <end position="59"/>
    </location>
</feature>
<keyword evidence="1" id="KW-0812">Transmembrane</keyword>